<dbReference type="GO" id="GO:0003735">
    <property type="term" value="F:structural constituent of ribosome"/>
    <property type="evidence" value="ECO:0007669"/>
    <property type="project" value="InterPro"/>
</dbReference>
<dbReference type="FunFam" id="3.30.1490.10:FF:000001">
    <property type="entry name" value="30S ribosomal protein S8"/>
    <property type="match status" value="1"/>
</dbReference>
<dbReference type="HAMAP" id="MF_01302_B">
    <property type="entry name" value="Ribosomal_uS8_B"/>
    <property type="match status" value="1"/>
</dbReference>
<evidence type="ECO:0000256" key="1">
    <source>
        <dbReference type="ARBA" id="ARBA00006471"/>
    </source>
</evidence>
<comment type="caution">
    <text evidence="10">The sequence shown here is derived from an EMBL/GenBank/DDBJ whole genome shotgun (WGS) entry which is preliminary data.</text>
</comment>
<evidence type="ECO:0000256" key="8">
    <source>
        <dbReference type="HAMAP-Rule" id="MF_01302"/>
    </source>
</evidence>
<dbReference type="OrthoDB" id="9802617at2"/>
<dbReference type="NCBIfam" id="NF001109">
    <property type="entry name" value="PRK00136.1"/>
    <property type="match status" value="1"/>
</dbReference>
<dbReference type="Gene3D" id="3.30.1490.10">
    <property type="match status" value="1"/>
</dbReference>
<keyword evidence="5 8" id="KW-0687">Ribonucleoprotein</keyword>
<dbReference type="GO" id="GO:1990904">
    <property type="term" value="C:ribonucleoprotein complex"/>
    <property type="evidence" value="ECO:0007669"/>
    <property type="project" value="UniProtKB-KW"/>
</dbReference>
<gene>
    <name evidence="8" type="primary">rpsH</name>
    <name evidence="10" type="ORF">EDC27_0904</name>
</gene>
<keyword evidence="3 8" id="KW-0694">RNA-binding</keyword>
<evidence type="ECO:0000256" key="9">
    <source>
        <dbReference type="RuleBase" id="RU003660"/>
    </source>
</evidence>
<dbReference type="SUPFAM" id="SSF56047">
    <property type="entry name" value="Ribosomal protein S8"/>
    <property type="match status" value="1"/>
</dbReference>
<dbReference type="FunFam" id="3.30.1370.30:FF:000002">
    <property type="entry name" value="30S ribosomal protein S8"/>
    <property type="match status" value="1"/>
</dbReference>
<sequence length="132" mass="15089">MVMTDPIADFLNRIKNAHRARHDKVDVPASRMKVELARILKEEGYIKHFKLIKDNKQGVLRIHLKYGPDREAAIRDMRRISKPSRRIYVGCKEMPRVLNGLGVAILSTSRGILTDKQARREGVGGELICSVW</sequence>
<comment type="function">
    <text evidence="8">One of the primary rRNA binding proteins, it binds directly to 16S rRNA central domain where it helps coordinate assembly of the platform of the 30S subunit.</text>
</comment>
<dbReference type="InterPro" id="IPR047863">
    <property type="entry name" value="Ribosomal_uS8_CS"/>
</dbReference>
<dbReference type="Proteomes" id="UP000276223">
    <property type="component" value="Unassembled WGS sequence"/>
</dbReference>
<dbReference type="InterPro" id="IPR000630">
    <property type="entry name" value="Ribosomal_uS8"/>
</dbReference>
<evidence type="ECO:0000256" key="2">
    <source>
        <dbReference type="ARBA" id="ARBA00022730"/>
    </source>
</evidence>
<dbReference type="PROSITE" id="PS00053">
    <property type="entry name" value="RIBOSOMAL_S8"/>
    <property type="match status" value="1"/>
</dbReference>
<keyword evidence="2 8" id="KW-0699">rRNA-binding</keyword>
<evidence type="ECO:0000256" key="5">
    <source>
        <dbReference type="ARBA" id="ARBA00023274"/>
    </source>
</evidence>
<evidence type="ECO:0000256" key="3">
    <source>
        <dbReference type="ARBA" id="ARBA00022884"/>
    </source>
</evidence>
<accession>A0A3N1VL87</accession>
<dbReference type="InterPro" id="IPR035987">
    <property type="entry name" value="Ribosomal_uS8_sf"/>
</dbReference>
<organism evidence="10 11">
    <name type="scientific">Desulfosoma caldarium</name>
    <dbReference type="NCBI Taxonomy" id="610254"/>
    <lineage>
        <taxon>Bacteria</taxon>
        <taxon>Pseudomonadati</taxon>
        <taxon>Thermodesulfobacteriota</taxon>
        <taxon>Syntrophobacteria</taxon>
        <taxon>Syntrophobacterales</taxon>
        <taxon>Syntrophobacteraceae</taxon>
        <taxon>Desulfosoma</taxon>
    </lineage>
</organism>
<evidence type="ECO:0000256" key="4">
    <source>
        <dbReference type="ARBA" id="ARBA00022980"/>
    </source>
</evidence>
<dbReference type="GO" id="GO:0006412">
    <property type="term" value="P:translation"/>
    <property type="evidence" value="ECO:0007669"/>
    <property type="project" value="UniProtKB-UniRule"/>
</dbReference>
<comment type="similarity">
    <text evidence="1 8 9">Belongs to the universal ribosomal protein uS8 family.</text>
</comment>
<evidence type="ECO:0000256" key="7">
    <source>
        <dbReference type="ARBA" id="ARBA00046740"/>
    </source>
</evidence>
<name>A0A3N1VL87_9BACT</name>
<keyword evidence="4 8" id="KW-0689">Ribosomal protein</keyword>
<comment type="subunit">
    <text evidence="7 8">Part of the 30S ribosomal subunit. Contacts proteins S5 and S12.</text>
</comment>
<keyword evidence="11" id="KW-1185">Reference proteome</keyword>
<evidence type="ECO:0000313" key="10">
    <source>
        <dbReference type="EMBL" id="ROR01721.1"/>
    </source>
</evidence>
<dbReference type="RefSeq" id="WP_123289425.1">
    <property type="nucleotide sequence ID" value="NZ_RJVA01000010.1"/>
</dbReference>
<proteinExistence type="inferred from homology"/>
<dbReference type="GO" id="GO:0005737">
    <property type="term" value="C:cytoplasm"/>
    <property type="evidence" value="ECO:0007669"/>
    <property type="project" value="UniProtKB-ARBA"/>
</dbReference>
<evidence type="ECO:0000256" key="6">
    <source>
        <dbReference type="ARBA" id="ARBA00035258"/>
    </source>
</evidence>
<dbReference type="GO" id="GO:0005840">
    <property type="term" value="C:ribosome"/>
    <property type="evidence" value="ECO:0007669"/>
    <property type="project" value="UniProtKB-KW"/>
</dbReference>
<protein>
    <recommendedName>
        <fullName evidence="6 8">Small ribosomal subunit protein uS8</fullName>
    </recommendedName>
</protein>
<dbReference type="Gene3D" id="3.30.1370.30">
    <property type="match status" value="1"/>
</dbReference>
<dbReference type="GO" id="GO:0019843">
    <property type="term" value="F:rRNA binding"/>
    <property type="evidence" value="ECO:0007669"/>
    <property type="project" value="UniProtKB-UniRule"/>
</dbReference>
<reference evidence="10 11" key="1">
    <citation type="submission" date="2018-11" db="EMBL/GenBank/DDBJ databases">
        <title>Genomic Encyclopedia of Type Strains, Phase IV (KMG-IV): sequencing the most valuable type-strain genomes for metagenomic binning, comparative biology and taxonomic classification.</title>
        <authorList>
            <person name="Goeker M."/>
        </authorList>
    </citation>
    <scope>NUCLEOTIDE SEQUENCE [LARGE SCALE GENOMIC DNA]</scope>
    <source>
        <strain evidence="10 11">DSM 22027</strain>
    </source>
</reference>
<dbReference type="Pfam" id="PF00410">
    <property type="entry name" value="Ribosomal_S8"/>
    <property type="match status" value="1"/>
</dbReference>
<dbReference type="PANTHER" id="PTHR11758">
    <property type="entry name" value="40S RIBOSOMAL PROTEIN S15A"/>
    <property type="match status" value="1"/>
</dbReference>
<dbReference type="AlphaFoldDB" id="A0A3N1VL87"/>
<evidence type="ECO:0000313" key="11">
    <source>
        <dbReference type="Proteomes" id="UP000276223"/>
    </source>
</evidence>
<dbReference type="EMBL" id="RJVA01000010">
    <property type="protein sequence ID" value="ROR01721.1"/>
    <property type="molecule type" value="Genomic_DNA"/>
</dbReference>